<keyword evidence="2" id="KW-0732">Signal</keyword>
<dbReference type="InterPro" id="IPR000709">
    <property type="entry name" value="Leu_Ile_Val-bd"/>
</dbReference>
<dbReference type="PANTHER" id="PTHR30483">
    <property type="entry name" value="LEUCINE-SPECIFIC-BINDING PROTEIN"/>
    <property type="match status" value="1"/>
</dbReference>
<evidence type="ECO:0000259" key="5">
    <source>
        <dbReference type="Pfam" id="PF13458"/>
    </source>
</evidence>
<accession>A0A2Z2I0K0</accession>
<evidence type="ECO:0000313" key="6">
    <source>
        <dbReference type="EMBL" id="ARS91084.1"/>
    </source>
</evidence>
<name>A0A2Z2I0K0_9EURY</name>
<dbReference type="Proteomes" id="UP000250088">
    <property type="component" value="Chromosome"/>
</dbReference>
<dbReference type="InterPro" id="IPR028082">
    <property type="entry name" value="Peripla_BP_I"/>
</dbReference>
<gene>
    <name evidence="6" type="ORF">B1756_15995</name>
</gene>
<dbReference type="PRINTS" id="PR00337">
    <property type="entry name" value="LEUILEVALBP"/>
</dbReference>
<feature type="domain" description="Leucine-binding protein" evidence="5">
    <location>
        <begin position="13"/>
        <end position="335"/>
    </location>
</feature>
<dbReference type="PANTHER" id="PTHR30483:SF6">
    <property type="entry name" value="PERIPLASMIC BINDING PROTEIN OF ABC TRANSPORTER FOR NATURAL AMINO ACIDS"/>
    <property type="match status" value="1"/>
</dbReference>
<dbReference type="SUPFAM" id="SSF53822">
    <property type="entry name" value="Periplasmic binding protein-like I"/>
    <property type="match status" value="1"/>
</dbReference>
<dbReference type="InterPro" id="IPR051010">
    <property type="entry name" value="BCAA_transport"/>
</dbReference>
<evidence type="ECO:0000256" key="3">
    <source>
        <dbReference type="ARBA" id="ARBA00022970"/>
    </source>
</evidence>
<evidence type="ECO:0000256" key="2">
    <source>
        <dbReference type="ARBA" id="ARBA00022729"/>
    </source>
</evidence>
<protein>
    <recommendedName>
        <fullName evidence="5">Leucine-binding protein domain-containing protein</fullName>
    </recommendedName>
</protein>
<sequence length="377" mass="40516">MGGGNGDDDGEGPITIGGAQPYSGPFALYGNMHTAGVEFAIEEINENGGVLGRELELEAADTESNPSEASTIATRMIEQHNAAAIVGPVSSDVVLAVTPVAESQEVPMFITAGGDPEELTQDSRYTYRTVGPNAITAARLLIDLIEDRGYETVGAITADYAWGHAMENALSDELGGDIEFHSEVAAFQESDFAPHLRNLPDEVDLLVGTSHPPGVHPIFQQALEIGMEWDLYTTATAPTTASIETIGEDITQDYTTLTIPDMFTDQFADVAERFYEATGEAFDTTIAAGYTTTHVIAEAIEAAGSTDTVDVSTEIRNIEYDGLYASPVRYTEWGEPDDIELVLTGYESGDSPWPPDSDVRPVEEYRSDPIPAYEPSE</sequence>
<proteinExistence type="predicted"/>
<organism evidence="6 7">
    <name type="scientific">Natrarchaeobaculum aegyptiacum</name>
    <dbReference type="NCBI Taxonomy" id="745377"/>
    <lineage>
        <taxon>Archaea</taxon>
        <taxon>Methanobacteriati</taxon>
        <taxon>Methanobacteriota</taxon>
        <taxon>Stenosarchaea group</taxon>
        <taxon>Halobacteria</taxon>
        <taxon>Halobacteriales</taxon>
        <taxon>Natrialbaceae</taxon>
        <taxon>Natrarchaeobaculum</taxon>
    </lineage>
</organism>
<dbReference type="Pfam" id="PF13458">
    <property type="entry name" value="Peripla_BP_6"/>
    <property type="match status" value="1"/>
</dbReference>
<dbReference type="GO" id="GO:0006865">
    <property type="term" value="P:amino acid transport"/>
    <property type="evidence" value="ECO:0007669"/>
    <property type="project" value="UniProtKB-KW"/>
</dbReference>
<reference evidence="7" key="1">
    <citation type="submission" date="2017-02" db="EMBL/GenBank/DDBJ databases">
        <title>Natronthermophilus aegyptiacus gen. nov.,sp. nov., an aerobic, extremely halophilic alkalithermophilic archaeon isolated from the athalassohaline Wadi An Natrun, Egypt.</title>
        <authorList>
            <person name="Zhao B."/>
        </authorList>
    </citation>
    <scope>NUCLEOTIDE SEQUENCE [LARGE SCALE GENOMIC DNA]</scope>
    <source>
        <strain evidence="7">JW/NM-HA 15</strain>
    </source>
</reference>
<dbReference type="Gene3D" id="3.40.50.2300">
    <property type="match status" value="2"/>
</dbReference>
<feature type="compositionally biased region" description="Basic and acidic residues" evidence="4">
    <location>
        <begin position="357"/>
        <end position="367"/>
    </location>
</feature>
<keyword evidence="1" id="KW-0813">Transport</keyword>
<dbReference type="EMBL" id="CP019893">
    <property type="protein sequence ID" value="ARS91084.1"/>
    <property type="molecule type" value="Genomic_DNA"/>
</dbReference>
<evidence type="ECO:0000313" key="7">
    <source>
        <dbReference type="Proteomes" id="UP000250088"/>
    </source>
</evidence>
<dbReference type="KEGG" id="naj:B1756_15995"/>
<dbReference type="AlphaFoldDB" id="A0A2Z2I0K0"/>
<feature type="region of interest" description="Disordered" evidence="4">
    <location>
        <begin position="344"/>
        <end position="377"/>
    </location>
</feature>
<keyword evidence="7" id="KW-1185">Reference proteome</keyword>
<evidence type="ECO:0000256" key="1">
    <source>
        <dbReference type="ARBA" id="ARBA00022448"/>
    </source>
</evidence>
<keyword evidence="3" id="KW-0029">Amino-acid transport</keyword>
<evidence type="ECO:0000256" key="4">
    <source>
        <dbReference type="SAM" id="MobiDB-lite"/>
    </source>
</evidence>
<dbReference type="InterPro" id="IPR028081">
    <property type="entry name" value="Leu-bd"/>
</dbReference>